<dbReference type="NCBIfam" id="TIGR00466">
    <property type="entry name" value="kdsB"/>
    <property type="match status" value="1"/>
</dbReference>
<keyword evidence="7" id="KW-1185">Reference proteome</keyword>
<evidence type="ECO:0000313" key="7">
    <source>
        <dbReference type="Proteomes" id="UP000319557"/>
    </source>
</evidence>
<evidence type="ECO:0000313" key="6">
    <source>
        <dbReference type="EMBL" id="QDS87109.1"/>
    </source>
</evidence>
<keyword evidence="5" id="KW-0963">Cytoplasm</keyword>
<dbReference type="KEGG" id="ruv:EC9_12850"/>
<dbReference type="RefSeq" id="WP_145343271.1">
    <property type="nucleotide sequence ID" value="NZ_CP036261.1"/>
</dbReference>
<comment type="subcellular location">
    <subcellularLocation>
        <location evidence="5">Cytoplasm</location>
    </subcellularLocation>
    <subcellularLocation>
        <location evidence="1">Membrane</location>
    </subcellularLocation>
</comment>
<keyword evidence="3 5" id="KW-0548">Nucleotidyltransferase</keyword>
<evidence type="ECO:0000256" key="2">
    <source>
        <dbReference type="ARBA" id="ARBA00022679"/>
    </source>
</evidence>
<dbReference type="FunFam" id="3.90.550.10:FF:000011">
    <property type="entry name" value="3-deoxy-manno-octulosonate cytidylyltransferase"/>
    <property type="match status" value="1"/>
</dbReference>
<dbReference type="GO" id="GO:0008690">
    <property type="term" value="F:3-deoxy-manno-octulosonate cytidylyltransferase activity"/>
    <property type="evidence" value="ECO:0007669"/>
    <property type="project" value="UniProtKB-UniRule"/>
</dbReference>
<dbReference type="GO" id="GO:0016020">
    <property type="term" value="C:membrane"/>
    <property type="evidence" value="ECO:0007669"/>
    <property type="project" value="UniProtKB-SubCell"/>
</dbReference>
<keyword evidence="2 5" id="KW-0808">Transferase</keyword>
<evidence type="ECO:0000256" key="3">
    <source>
        <dbReference type="ARBA" id="ARBA00022695"/>
    </source>
</evidence>
<dbReference type="PANTHER" id="PTHR42866">
    <property type="entry name" value="3-DEOXY-MANNO-OCTULOSONATE CYTIDYLYLTRANSFERASE"/>
    <property type="match status" value="1"/>
</dbReference>
<dbReference type="GO" id="GO:0033468">
    <property type="term" value="P:CMP-keto-3-deoxy-D-manno-octulosonic acid biosynthetic process"/>
    <property type="evidence" value="ECO:0007669"/>
    <property type="project" value="UniProtKB-UniRule"/>
</dbReference>
<dbReference type="GO" id="GO:0005829">
    <property type="term" value="C:cytosol"/>
    <property type="evidence" value="ECO:0007669"/>
    <property type="project" value="TreeGrafter"/>
</dbReference>
<dbReference type="NCBIfam" id="NF003952">
    <property type="entry name" value="PRK05450.1-5"/>
    <property type="match status" value="1"/>
</dbReference>
<protein>
    <recommendedName>
        <fullName evidence="5">3-deoxy-manno-octulosonate cytidylyltransferase</fullName>
        <ecNumber evidence="5">2.7.7.38</ecNumber>
    </recommendedName>
    <alternativeName>
        <fullName evidence="5">CMP-2-keto-3-deoxyoctulosonic acid synthase</fullName>
        <shortName evidence="5">CKS</shortName>
        <shortName evidence="5">CMP-KDO synthase</shortName>
    </alternativeName>
</protein>
<dbReference type="EMBL" id="CP036261">
    <property type="protein sequence ID" value="QDS87109.1"/>
    <property type="molecule type" value="Genomic_DNA"/>
</dbReference>
<dbReference type="AlphaFoldDB" id="A0A517LWX2"/>
<gene>
    <name evidence="6" type="primary">kpsU</name>
    <name evidence="5" type="synonym">kdsB</name>
    <name evidence="6" type="ORF">EC9_12850</name>
</gene>
<dbReference type="UniPathway" id="UPA00358">
    <property type="reaction ID" value="UER00476"/>
</dbReference>
<dbReference type="Proteomes" id="UP000319557">
    <property type="component" value="Chromosome"/>
</dbReference>
<proteinExistence type="inferred from homology"/>
<dbReference type="Pfam" id="PF02348">
    <property type="entry name" value="CTP_transf_3"/>
    <property type="match status" value="1"/>
</dbReference>
<dbReference type="EC" id="2.7.7.38" evidence="5"/>
<evidence type="ECO:0000256" key="5">
    <source>
        <dbReference type="HAMAP-Rule" id="MF_00057"/>
    </source>
</evidence>
<dbReference type="GO" id="GO:0009103">
    <property type="term" value="P:lipopolysaccharide biosynthetic process"/>
    <property type="evidence" value="ECO:0007669"/>
    <property type="project" value="UniProtKB-UniRule"/>
</dbReference>
<name>A0A517LWX2_9BACT</name>
<comment type="similarity">
    <text evidence="5">Belongs to the KdsB family.</text>
</comment>
<comment type="function">
    <text evidence="5">Activates KDO (a required 8-carbon sugar) for incorporation into bacterial lipopolysaccharide in Gram-negative bacteria.</text>
</comment>
<dbReference type="InterPro" id="IPR003329">
    <property type="entry name" value="Cytidylyl_trans"/>
</dbReference>
<dbReference type="CDD" id="cd02517">
    <property type="entry name" value="CMP-KDO-Synthetase"/>
    <property type="match status" value="1"/>
</dbReference>
<reference evidence="6 7" key="1">
    <citation type="submission" date="2019-02" db="EMBL/GenBank/DDBJ databases">
        <title>Deep-cultivation of Planctomycetes and their phenomic and genomic characterization uncovers novel biology.</title>
        <authorList>
            <person name="Wiegand S."/>
            <person name="Jogler M."/>
            <person name="Boedeker C."/>
            <person name="Pinto D."/>
            <person name="Vollmers J."/>
            <person name="Rivas-Marin E."/>
            <person name="Kohn T."/>
            <person name="Peeters S.H."/>
            <person name="Heuer A."/>
            <person name="Rast P."/>
            <person name="Oberbeckmann S."/>
            <person name="Bunk B."/>
            <person name="Jeske O."/>
            <person name="Meyerdierks A."/>
            <person name="Storesund J.E."/>
            <person name="Kallscheuer N."/>
            <person name="Luecker S."/>
            <person name="Lage O.M."/>
            <person name="Pohl T."/>
            <person name="Merkel B.J."/>
            <person name="Hornburger P."/>
            <person name="Mueller R.-W."/>
            <person name="Bruemmer F."/>
            <person name="Labrenz M."/>
            <person name="Spormann A.M."/>
            <person name="Op den Camp H."/>
            <person name="Overmann J."/>
            <person name="Amann R."/>
            <person name="Jetten M.S.M."/>
            <person name="Mascher T."/>
            <person name="Medema M.H."/>
            <person name="Devos D.P."/>
            <person name="Kaster A.-K."/>
            <person name="Ovreas L."/>
            <person name="Rohde M."/>
            <person name="Galperin M.Y."/>
            <person name="Jogler C."/>
        </authorList>
    </citation>
    <scope>NUCLEOTIDE SEQUENCE [LARGE SCALE GENOMIC DNA]</scope>
    <source>
        <strain evidence="6 7">EC9</strain>
    </source>
</reference>
<dbReference type="InterPro" id="IPR029044">
    <property type="entry name" value="Nucleotide-diphossugar_trans"/>
</dbReference>
<comment type="pathway">
    <text evidence="5">Nucleotide-sugar biosynthesis; CMP-3-deoxy-D-manno-octulosonate biosynthesis; CMP-3-deoxy-D-manno-octulosonate from 3-deoxy-D-manno-octulosonate and CTP: step 1/1.</text>
</comment>
<dbReference type="Gene3D" id="3.90.550.10">
    <property type="entry name" value="Spore Coat Polysaccharide Biosynthesis Protein SpsA, Chain A"/>
    <property type="match status" value="1"/>
</dbReference>
<dbReference type="PANTHER" id="PTHR42866:SF2">
    <property type="entry name" value="3-DEOXY-MANNO-OCTULOSONATE CYTIDYLYLTRANSFERASE, MITOCHONDRIAL"/>
    <property type="match status" value="1"/>
</dbReference>
<evidence type="ECO:0000256" key="1">
    <source>
        <dbReference type="ARBA" id="ARBA00004370"/>
    </source>
</evidence>
<evidence type="ECO:0000256" key="4">
    <source>
        <dbReference type="ARBA" id="ARBA00022985"/>
    </source>
</evidence>
<dbReference type="SUPFAM" id="SSF53448">
    <property type="entry name" value="Nucleotide-diphospho-sugar transferases"/>
    <property type="match status" value="1"/>
</dbReference>
<comment type="catalytic activity">
    <reaction evidence="5">
        <text>3-deoxy-alpha-D-manno-oct-2-ulosonate + CTP = CMP-3-deoxy-beta-D-manno-octulosonate + diphosphate</text>
        <dbReference type="Rhea" id="RHEA:23448"/>
        <dbReference type="ChEBI" id="CHEBI:33019"/>
        <dbReference type="ChEBI" id="CHEBI:37563"/>
        <dbReference type="ChEBI" id="CHEBI:85986"/>
        <dbReference type="ChEBI" id="CHEBI:85987"/>
        <dbReference type="EC" id="2.7.7.38"/>
    </reaction>
</comment>
<sequence length="252" mass="27965">MLNAKIVIPARLASTRLPEKLLRVVAGKSILQRTYEAASRSRRAASMIVAVDDPRLLAEVERFGGNAMMTSVDCQSGTDRVAEAALADDQADVFVNVQGDEPEIDPDAIDLVVDLLEQHPEAYAATLATPIRDVADLKNPNCVKVVLETGGYALYFSRSPIPLPRDQDFQALVDHDPPLCWQHIGLYAYRREVLQWFTQQAPSPLELTERLEQLRLLEAGRRIVVGKIDHPAIGIDTEEDLRAFERKLATDG</sequence>
<accession>A0A517LWX2</accession>
<dbReference type="OrthoDB" id="9815559at2"/>
<organism evidence="6 7">
    <name type="scientific">Rosistilla ulvae</name>
    <dbReference type="NCBI Taxonomy" id="1930277"/>
    <lineage>
        <taxon>Bacteria</taxon>
        <taxon>Pseudomonadati</taxon>
        <taxon>Planctomycetota</taxon>
        <taxon>Planctomycetia</taxon>
        <taxon>Pirellulales</taxon>
        <taxon>Pirellulaceae</taxon>
        <taxon>Rosistilla</taxon>
    </lineage>
</organism>
<keyword evidence="4 5" id="KW-0448">Lipopolysaccharide biosynthesis</keyword>
<dbReference type="InterPro" id="IPR004528">
    <property type="entry name" value="KdsB"/>
</dbReference>
<dbReference type="HAMAP" id="MF_00057">
    <property type="entry name" value="KdsB"/>
    <property type="match status" value="1"/>
</dbReference>